<dbReference type="EMBL" id="RIZI01000188">
    <property type="protein sequence ID" value="RNF59219.1"/>
    <property type="molecule type" value="Genomic_DNA"/>
</dbReference>
<comment type="similarity">
    <text evidence="5 7">Belongs to the PTH family.</text>
</comment>
<dbReference type="OrthoDB" id="5291754at2"/>
<dbReference type="HAMAP" id="MF_00083">
    <property type="entry name" value="Pept_tRNA_hydro_bact"/>
    <property type="match status" value="1"/>
</dbReference>
<dbReference type="GO" id="GO:0005737">
    <property type="term" value="C:cytoplasm"/>
    <property type="evidence" value="ECO:0007669"/>
    <property type="project" value="UniProtKB-SubCell"/>
</dbReference>
<keyword evidence="3 7" id="KW-0378">Hydrolase</keyword>
<feature type="site" description="Discriminates between blocked and unblocked aminoacyl-tRNA" evidence="7">
    <location>
        <position position="10"/>
    </location>
</feature>
<dbReference type="SUPFAM" id="SSF53178">
    <property type="entry name" value="Peptidyl-tRNA hydrolase-like"/>
    <property type="match status" value="1"/>
</dbReference>
<dbReference type="RefSeq" id="WP_123105348.1">
    <property type="nucleotide sequence ID" value="NZ_CP127527.1"/>
</dbReference>
<dbReference type="PANTHER" id="PTHR17224">
    <property type="entry name" value="PEPTIDYL-TRNA HYDROLASE"/>
    <property type="match status" value="1"/>
</dbReference>
<comment type="function">
    <text evidence="7">Catalyzes the release of premature peptidyl moieties from peptidyl-tRNA molecules trapped in stalled 50S ribosomal subunits, and thus maintains levels of free tRNAs and 50S ribosomes.</text>
</comment>
<dbReference type="Gene3D" id="3.40.50.1470">
    <property type="entry name" value="Peptidyl-tRNA hydrolase"/>
    <property type="match status" value="1"/>
</dbReference>
<evidence type="ECO:0000256" key="3">
    <source>
        <dbReference type="ARBA" id="ARBA00022801"/>
    </source>
</evidence>
<comment type="subcellular location">
    <subcellularLocation>
        <location evidence="7">Cytoplasm</location>
    </subcellularLocation>
</comment>
<protein>
    <recommendedName>
        <fullName evidence="6 7">Peptidyl-tRNA hydrolase</fullName>
        <shortName evidence="7">Pth</shortName>
        <ecNumber evidence="1 7">3.1.1.29</ecNumber>
    </recommendedName>
</protein>
<feature type="binding site" evidence="7">
    <location>
        <position position="114"/>
    </location>
    <ligand>
        <name>tRNA</name>
        <dbReference type="ChEBI" id="CHEBI:17843"/>
    </ligand>
</feature>
<dbReference type="GO" id="GO:0006515">
    <property type="term" value="P:protein quality control for misfolded or incompletely synthesized proteins"/>
    <property type="evidence" value="ECO:0007669"/>
    <property type="project" value="UniProtKB-UniRule"/>
</dbReference>
<dbReference type="InterPro" id="IPR001328">
    <property type="entry name" value="Pept_tRNA_hydro"/>
</dbReference>
<reference evidence="8" key="1">
    <citation type="submission" date="2018-10" db="EMBL/GenBank/DDBJ databases">
        <title>Acidithiobacillus sulfuriphilus sp. nov.: an extremely acidophilic sulfur-oxidizing chemolithotroph isolated from a neutral pH environment.</title>
        <authorList>
            <person name="Falagan C."/>
            <person name="Moya-Beltran A."/>
            <person name="Quatrini R."/>
            <person name="Johnson D.B."/>
        </authorList>
    </citation>
    <scope>NUCLEOTIDE SEQUENCE [LARGE SCALE GENOMIC DNA]</scope>
    <source>
        <strain evidence="8">CJ-2</strain>
    </source>
</reference>
<comment type="caution">
    <text evidence="8">The sequence shown here is derived from an EMBL/GenBank/DDBJ whole genome shotgun (WGS) entry which is preliminary data.</text>
</comment>
<feature type="active site" description="Proton acceptor" evidence="7">
    <location>
        <position position="20"/>
    </location>
</feature>
<dbReference type="InterPro" id="IPR018171">
    <property type="entry name" value="Pept_tRNA_hydro_CS"/>
</dbReference>
<feature type="binding site" evidence="7">
    <location>
        <position position="66"/>
    </location>
    <ligand>
        <name>tRNA</name>
        <dbReference type="ChEBI" id="CHEBI:17843"/>
    </ligand>
</feature>
<evidence type="ECO:0000256" key="7">
    <source>
        <dbReference type="HAMAP-Rule" id="MF_00083"/>
    </source>
</evidence>
<dbReference type="PANTHER" id="PTHR17224:SF1">
    <property type="entry name" value="PEPTIDYL-TRNA HYDROLASE"/>
    <property type="match status" value="1"/>
</dbReference>
<dbReference type="PROSITE" id="PS01196">
    <property type="entry name" value="PEPT_TRNA_HYDROL_2"/>
    <property type="match status" value="1"/>
</dbReference>
<evidence type="ECO:0000256" key="5">
    <source>
        <dbReference type="ARBA" id="ARBA00038063"/>
    </source>
</evidence>
<comment type="function">
    <text evidence="7">Hydrolyzes ribosome-free peptidyl-tRNAs (with 1 or more amino acids incorporated), which drop off the ribosome during protein synthesis, or as a result of ribosome stalling.</text>
</comment>
<evidence type="ECO:0000256" key="1">
    <source>
        <dbReference type="ARBA" id="ARBA00013260"/>
    </source>
</evidence>
<feature type="binding site" evidence="7">
    <location>
        <position position="15"/>
    </location>
    <ligand>
        <name>tRNA</name>
        <dbReference type="ChEBI" id="CHEBI:17843"/>
    </ligand>
</feature>
<comment type="catalytic activity">
    <reaction evidence="7">
        <text>an N-acyl-L-alpha-aminoacyl-tRNA + H2O = an N-acyl-L-amino acid + a tRNA + H(+)</text>
        <dbReference type="Rhea" id="RHEA:54448"/>
        <dbReference type="Rhea" id="RHEA-COMP:10123"/>
        <dbReference type="Rhea" id="RHEA-COMP:13883"/>
        <dbReference type="ChEBI" id="CHEBI:15377"/>
        <dbReference type="ChEBI" id="CHEBI:15378"/>
        <dbReference type="ChEBI" id="CHEBI:59874"/>
        <dbReference type="ChEBI" id="CHEBI:78442"/>
        <dbReference type="ChEBI" id="CHEBI:138191"/>
        <dbReference type="EC" id="3.1.1.29"/>
    </reaction>
</comment>
<evidence type="ECO:0000313" key="8">
    <source>
        <dbReference type="EMBL" id="RNF59219.1"/>
    </source>
</evidence>
<dbReference type="InterPro" id="IPR036416">
    <property type="entry name" value="Pept_tRNA_hydro_sf"/>
</dbReference>
<dbReference type="AlphaFoldDB" id="A0A3M8QSE2"/>
<accession>A0A3M8QSE2</accession>
<dbReference type="CDD" id="cd00462">
    <property type="entry name" value="PTH"/>
    <property type="match status" value="1"/>
</dbReference>
<proteinExistence type="inferred from homology"/>
<evidence type="ECO:0000256" key="4">
    <source>
        <dbReference type="ARBA" id="ARBA00022884"/>
    </source>
</evidence>
<dbReference type="GO" id="GO:0004045">
    <property type="term" value="F:peptidyl-tRNA hydrolase activity"/>
    <property type="evidence" value="ECO:0007669"/>
    <property type="project" value="UniProtKB-UniRule"/>
</dbReference>
<dbReference type="EC" id="3.1.1.29" evidence="1 7"/>
<dbReference type="GO" id="GO:0072344">
    <property type="term" value="P:rescue of stalled ribosome"/>
    <property type="evidence" value="ECO:0007669"/>
    <property type="project" value="UniProtKB-UniRule"/>
</dbReference>
<keyword evidence="2 7" id="KW-0820">tRNA-binding</keyword>
<keyword evidence="7" id="KW-0963">Cytoplasm</keyword>
<keyword evidence="4 7" id="KW-0694">RNA-binding</keyword>
<feature type="binding site" evidence="7">
    <location>
        <position position="68"/>
    </location>
    <ligand>
        <name>tRNA</name>
        <dbReference type="ChEBI" id="CHEBI:17843"/>
    </ligand>
</feature>
<comment type="subunit">
    <text evidence="7">Monomer.</text>
</comment>
<name>A0A3M8QSE2_9PROT</name>
<evidence type="ECO:0000256" key="6">
    <source>
        <dbReference type="ARBA" id="ARBA00050038"/>
    </source>
</evidence>
<sequence>MDWLLVGLGNPGAEYLRTRHNAGFWFVRALAADHGLILRPERRWRCLAATWSTSGQEIGLCLPQEFMNRSGGAVQAMAAFHKIPAARILVVHDDLDLPVGIARLKLGGGHGGHNGLRDIDRALGSRAYWRLRIGIGHPGHKDAVVGYVLGVPGPAEKAAIDSAIAQALAVLPDFFAGRIDQAQLTLHSN</sequence>
<dbReference type="FunFam" id="3.40.50.1470:FF:000001">
    <property type="entry name" value="Peptidyl-tRNA hydrolase"/>
    <property type="match status" value="1"/>
</dbReference>
<feature type="site" description="Stabilizes the basic form of H active site to accept a proton" evidence="7">
    <location>
        <position position="93"/>
    </location>
</feature>
<dbReference type="GO" id="GO:0000049">
    <property type="term" value="F:tRNA binding"/>
    <property type="evidence" value="ECO:0007669"/>
    <property type="project" value="UniProtKB-UniRule"/>
</dbReference>
<evidence type="ECO:0000256" key="2">
    <source>
        <dbReference type="ARBA" id="ARBA00022555"/>
    </source>
</evidence>
<dbReference type="NCBIfam" id="TIGR00447">
    <property type="entry name" value="pth"/>
    <property type="match status" value="1"/>
</dbReference>
<organism evidence="8">
    <name type="scientific">Acidithiobacillus sulfuriphilus</name>
    <dbReference type="NCBI Taxonomy" id="1867749"/>
    <lineage>
        <taxon>Bacteria</taxon>
        <taxon>Pseudomonadati</taxon>
        <taxon>Pseudomonadota</taxon>
        <taxon>Acidithiobacillia</taxon>
        <taxon>Acidithiobacillales</taxon>
        <taxon>Acidithiobacillaceae</taxon>
        <taxon>Acidithiobacillus</taxon>
    </lineage>
</organism>
<gene>
    <name evidence="7" type="primary">pth</name>
    <name evidence="8" type="ORF">EC580_11960</name>
</gene>
<dbReference type="Pfam" id="PF01195">
    <property type="entry name" value="Pept_tRNA_hydro"/>
    <property type="match status" value="1"/>
</dbReference>